<dbReference type="Gene3D" id="6.10.340.10">
    <property type="match status" value="1"/>
</dbReference>
<keyword evidence="15" id="KW-1185">Reference proteome</keyword>
<gene>
    <name evidence="14" type="ORF">L21TH_2733</name>
</gene>
<dbReference type="InterPro" id="IPR003660">
    <property type="entry name" value="HAMP_dom"/>
</dbReference>
<proteinExistence type="inferred from homology"/>
<dbReference type="GO" id="GO:0006935">
    <property type="term" value="P:chemotaxis"/>
    <property type="evidence" value="ECO:0007669"/>
    <property type="project" value="UniProtKB-KW"/>
</dbReference>
<evidence type="ECO:0000256" key="6">
    <source>
        <dbReference type="ARBA" id="ARBA00023136"/>
    </source>
</evidence>
<evidence type="ECO:0000256" key="11">
    <source>
        <dbReference type="SAM" id="Phobius"/>
    </source>
</evidence>
<comment type="subcellular location">
    <subcellularLocation>
        <location evidence="1">Cell membrane</location>
        <topology evidence="1">Multi-pass membrane protein</topology>
    </subcellularLocation>
</comment>
<keyword evidence="7 9" id="KW-0807">Transducer</keyword>
<dbReference type="PANTHER" id="PTHR32089">
    <property type="entry name" value="METHYL-ACCEPTING CHEMOTAXIS PROTEIN MCPB"/>
    <property type="match status" value="1"/>
</dbReference>
<dbReference type="EMBL" id="ARZA01000287">
    <property type="protein sequence ID" value="EOC99269.1"/>
    <property type="molecule type" value="Genomic_DNA"/>
</dbReference>
<reference evidence="14 15" key="1">
    <citation type="journal article" date="2015" name="Geomicrobiol. J.">
        <title>Caldisalinibacter kiritimatiensis gen. nov., sp. nov., a moderately thermohalophilic thiosulfate-reducing bacterium from a hypersaline microbial mat.</title>
        <authorList>
            <person name="Ben Hania W."/>
            <person name="Joseph M."/>
            <person name="Fiebig A."/>
            <person name="Bunk B."/>
            <person name="Klenk H.-P."/>
            <person name="Fardeau M.-L."/>
            <person name="Spring S."/>
        </authorList>
    </citation>
    <scope>NUCLEOTIDE SEQUENCE [LARGE SCALE GENOMIC DNA]</scope>
    <source>
        <strain evidence="14 15">L21-TH-D2</strain>
    </source>
</reference>
<dbReference type="CDD" id="cd11386">
    <property type="entry name" value="MCP_signal"/>
    <property type="match status" value="1"/>
</dbReference>
<feature type="domain" description="Methyl-accepting transducer" evidence="12">
    <location>
        <begin position="399"/>
        <end position="656"/>
    </location>
</feature>
<accession>R1CAA9</accession>
<name>R1CAA9_9FIRM</name>
<evidence type="ECO:0000259" key="13">
    <source>
        <dbReference type="PROSITE" id="PS50885"/>
    </source>
</evidence>
<comment type="caution">
    <text evidence="14">The sequence shown here is derived from an EMBL/GenBank/DDBJ whole genome shotgun (WGS) entry which is preliminary data.</text>
</comment>
<dbReference type="OrthoDB" id="13222at2"/>
<dbReference type="SUPFAM" id="SSF103190">
    <property type="entry name" value="Sensory domain-like"/>
    <property type="match status" value="1"/>
</dbReference>
<dbReference type="PROSITE" id="PS50111">
    <property type="entry name" value="CHEMOTAXIS_TRANSDUC_2"/>
    <property type="match status" value="1"/>
</dbReference>
<evidence type="ECO:0000256" key="1">
    <source>
        <dbReference type="ARBA" id="ARBA00004651"/>
    </source>
</evidence>
<dbReference type="InterPro" id="IPR033479">
    <property type="entry name" value="dCache_1"/>
</dbReference>
<dbReference type="InterPro" id="IPR029151">
    <property type="entry name" value="Sensor-like_sf"/>
</dbReference>
<evidence type="ECO:0000256" key="3">
    <source>
        <dbReference type="ARBA" id="ARBA00022500"/>
    </source>
</evidence>
<dbReference type="SMART" id="SM00283">
    <property type="entry name" value="MA"/>
    <property type="match status" value="1"/>
</dbReference>
<feature type="coiled-coil region" evidence="10">
    <location>
        <begin position="659"/>
        <end position="686"/>
    </location>
</feature>
<comment type="similarity">
    <text evidence="8">Belongs to the methyl-accepting chemotaxis (MCP) protein family.</text>
</comment>
<keyword evidence="6 11" id="KW-0472">Membrane</keyword>
<dbReference type="SMART" id="SM00304">
    <property type="entry name" value="HAMP"/>
    <property type="match status" value="1"/>
</dbReference>
<dbReference type="Pfam" id="PF00672">
    <property type="entry name" value="HAMP"/>
    <property type="match status" value="1"/>
</dbReference>
<keyword evidence="3" id="KW-0145">Chemotaxis</keyword>
<dbReference type="SUPFAM" id="SSF58104">
    <property type="entry name" value="Methyl-accepting chemotaxis protein (MCP) signaling domain"/>
    <property type="match status" value="1"/>
</dbReference>
<dbReference type="CDD" id="cd12913">
    <property type="entry name" value="PDC1_MCP_like"/>
    <property type="match status" value="1"/>
</dbReference>
<dbReference type="CDD" id="cd06225">
    <property type="entry name" value="HAMP"/>
    <property type="match status" value="1"/>
</dbReference>
<evidence type="ECO:0000256" key="9">
    <source>
        <dbReference type="PROSITE-ProRule" id="PRU00284"/>
    </source>
</evidence>
<dbReference type="RefSeq" id="WP_006317674.1">
    <property type="nucleotide sequence ID" value="NZ_ARZA01000287.1"/>
</dbReference>
<keyword evidence="10" id="KW-0175">Coiled coil</keyword>
<evidence type="ECO:0000259" key="12">
    <source>
        <dbReference type="PROSITE" id="PS50111"/>
    </source>
</evidence>
<keyword evidence="2" id="KW-1003">Cell membrane</keyword>
<evidence type="ECO:0000256" key="4">
    <source>
        <dbReference type="ARBA" id="ARBA00022692"/>
    </source>
</evidence>
<evidence type="ECO:0000256" key="5">
    <source>
        <dbReference type="ARBA" id="ARBA00022989"/>
    </source>
</evidence>
<sequence>MKKAQSLKGIKNKGKKIRNKIVLILMIAVIIPLILLGIFSYQKSLTIIKRNLSTTTSQALEKINESITLFLKGIEHQVITMASNSSFAQIDEKTMVVKEEKTIFREHPKKQVALELLKNTHSSNPNLLWTYFGSSNGNMYIYPKDELPDDYDPRDRPWYKKAVENEDKVVWTEPYADASTGEMVITAAKAVVEYGKVVGVVGIDISLKDLADSLSNTKVGKSGYIFATDKNGTMIFHPNKELVGTDAALKQEFWEYAKSNKEGFSEYTYENEKNFLSFNTNEVTEWKLFSILQYSELTEDTNVIAFFTLIIGLIGIIIAIIIAFIFASNVSKPINLLKQSFAKASNGDLTKTVNVKSKDEIGQIGERFNVMLDKFSILIKAIKKSSNVVLRTSESLRDITEQTATAADEVANTIEEIAKSTEEQARDTEKGAVEVNTLAKKIELVSSSADSMSKISNNANQLTDKGLQIVKILIEKNEDNRRSSEEVNELVLRVDKSTEEIGVITDTISEIAEQTNLLALNAAIEAARAGEYGEGFAVVAEEVRKLAEQASNATNEIKELISGIQAQSSNAVKSMEKAKIVVQDQDKAVNETKDIFTQISDSVKILIEKMIEVKNYSDDMTEKKNEIVGIIENLSAASEQTSAATQQVSASTEEQLATMEEAKSYSEELNTLAKELEDAINKFKIEDDKKE</sequence>
<dbReference type="eggNOG" id="COG0840">
    <property type="taxonomic scope" value="Bacteria"/>
</dbReference>
<dbReference type="PATRIC" id="fig|1304284.3.peg.2685"/>
<protein>
    <submittedName>
        <fullName evidence="14">Methyl-accepting chemotaxis protein</fullName>
    </submittedName>
</protein>
<keyword evidence="5 11" id="KW-1133">Transmembrane helix</keyword>
<feature type="transmembrane region" description="Helical" evidence="11">
    <location>
        <begin position="21"/>
        <end position="41"/>
    </location>
</feature>
<dbReference type="Gene3D" id="1.10.287.950">
    <property type="entry name" value="Methyl-accepting chemotaxis protein"/>
    <property type="match status" value="1"/>
</dbReference>
<evidence type="ECO:0000256" key="10">
    <source>
        <dbReference type="SAM" id="Coils"/>
    </source>
</evidence>
<dbReference type="PANTHER" id="PTHR32089:SF114">
    <property type="entry name" value="METHYL-ACCEPTING CHEMOTAXIS PROTEIN MCPB"/>
    <property type="match status" value="1"/>
</dbReference>
<keyword evidence="4 11" id="KW-0812">Transmembrane</keyword>
<feature type="transmembrane region" description="Helical" evidence="11">
    <location>
        <begin position="303"/>
        <end position="327"/>
    </location>
</feature>
<dbReference type="Proteomes" id="UP000013378">
    <property type="component" value="Unassembled WGS sequence"/>
</dbReference>
<evidence type="ECO:0000256" key="2">
    <source>
        <dbReference type="ARBA" id="ARBA00022475"/>
    </source>
</evidence>
<dbReference type="PROSITE" id="PS50885">
    <property type="entry name" value="HAMP"/>
    <property type="match status" value="1"/>
</dbReference>
<dbReference type="Pfam" id="PF00015">
    <property type="entry name" value="MCPsignal"/>
    <property type="match status" value="1"/>
</dbReference>
<evidence type="ECO:0000313" key="14">
    <source>
        <dbReference type="EMBL" id="EOC99269.1"/>
    </source>
</evidence>
<evidence type="ECO:0000256" key="8">
    <source>
        <dbReference type="ARBA" id="ARBA00029447"/>
    </source>
</evidence>
<dbReference type="GO" id="GO:0005886">
    <property type="term" value="C:plasma membrane"/>
    <property type="evidence" value="ECO:0007669"/>
    <property type="project" value="UniProtKB-SubCell"/>
</dbReference>
<evidence type="ECO:0000256" key="7">
    <source>
        <dbReference type="ARBA" id="ARBA00023224"/>
    </source>
</evidence>
<dbReference type="Gene3D" id="3.30.450.20">
    <property type="entry name" value="PAS domain"/>
    <property type="match status" value="2"/>
</dbReference>
<dbReference type="AlphaFoldDB" id="R1CAA9"/>
<feature type="domain" description="HAMP" evidence="13">
    <location>
        <begin position="328"/>
        <end position="380"/>
    </location>
</feature>
<dbReference type="Pfam" id="PF02743">
    <property type="entry name" value="dCache_1"/>
    <property type="match status" value="1"/>
</dbReference>
<dbReference type="CDD" id="cd12912">
    <property type="entry name" value="PDC2_MCP_like"/>
    <property type="match status" value="1"/>
</dbReference>
<dbReference type="InterPro" id="IPR004089">
    <property type="entry name" value="MCPsignal_dom"/>
</dbReference>
<dbReference type="GO" id="GO:0007165">
    <property type="term" value="P:signal transduction"/>
    <property type="evidence" value="ECO:0007669"/>
    <property type="project" value="UniProtKB-KW"/>
</dbReference>
<evidence type="ECO:0000313" key="15">
    <source>
        <dbReference type="Proteomes" id="UP000013378"/>
    </source>
</evidence>
<organism evidence="14 15">
    <name type="scientific">Caldisalinibacter kiritimatiensis</name>
    <dbReference type="NCBI Taxonomy" id="1304284"/>
    <lineage>
        <taxon>Bacteria</taxon>
        <taxon>Bacillati</taxon>
        <taxon>Bacillota</taxon>
        <taxon>Tissierellia</taxon>
        <taxon>Tissierellales</taxon>
        <taxon>Thermohalobacteraceae</taxon>
        <taxon>Caldisalinibacter</taxon>
    </lineage>
</organism>
<dbReference type="STRING" id="1304284.L21TH_2733"/>